<reference evidence="1 2" key="1">
    <citation type="submission" date="2019-04" db="EMBL/GenBank/DDBJ databases">
        <title>Friends and foes A comparative genomics study of 23 Aspergillus species from section Flavi.</title>
        <authorList>
            <consortium name="DOE Joint Genome Institute"/>
            <person name="Kjaerbolling I."/>
            <person name="Vesth T."/>
            <person name="Frisvad J.C."/>
            <person name="Nybo J.L."/>
            <person name="Theobald S."/>
            <person name="Kildgaard S."/>
            <person name="Isbrandt T."/>
            <person name="Kuo A."/>
            <person name="Sato A."/>
            <person name="Lyhne E.K."/>
            <person name="Kogle M.E."/>
            <person name="Wiebenga A."/>
            <person name="Kun R.S."/>
            <person name="Lubbers R.J."/>
            <person name="Makela M.R."/>
            <person name="Barry K."/>
            <person name="Chovatia M."/>
            <person name="Clum A."/>
            <person name="Daum C."/>
            <person name="Haridas S."/>
            <person name="He G."/>
            <person name="LaButti K."/>
            <person name="Lipzen A."/>
            <person name="Mondo S."/>
            <person name="Riley R."/>
            <person name="Salamov A."/>
            <person name="Simmons B.A."/>
            <person name="Magnuson J.K."/>
            <person name="Henrissat B."/>
            <person name="Mortensen U.H."/>
            <person name="Larsen T.O."/>
            <person name="Devries R.P."/>
            <person name="Grigoriev I.V."/>
            <person name="Machida M."/>
            <person name="Baker S.E."/>
            <person name="Andersen M.R."/>
        </authorList>
    </citation>
    <scope>NUCLEOTIDE SEQUENCE [LARGE SCALE GENOMIC DNA]</scope>
    <source>
        <strain evidence="1 2">CBS 117626</strain>
    </source>
</reference>
<protein>
    <submittedName>
        <fullName evidence="1">Uncharacterized protein</fullName>
    </submittedName>
</protein>
<name>A0A5N6UE81_ASPTM</name>
<sequence>MNFNQLTPNDSILCPPTKITVPLQEKHIRTYTHKFLLRKISRRQLELSNGLSARSRGCNRRRLNHIHTCAES</sequence>
<gene>
    <name evidence="1" type="ORF">BDV40DRAFT_67246</name>
</gene>
<accession>A0A5N6UE81</accession>
<evidence type="ECO:0000313" key="2">
    <source>
        <dbReference type="Proteomes" id="UP000326950"/>
    </source>
</evidence>
<dbReference type="EMBL" id="ML738744">
    <property type="protein sequence ID" value="KAE8156852.1"/>
    <property type="molecule type" value="Genomic_DNA"/>
</dbReference>
<proteinExistence type="predicted"/>
<keyword evidence="2" id="KW-1185">Reference proteome</keyword>
<dbReference type="Proteomes" id="UP000326950">
    <property type="component" value="Unassembled WGS sequence"/>
</dbReference>
<evidence type="ECO:0000313" key="1">
    <source>
        <dbReference type="EMBL" id="KAE8156852.1"/>
    </source>
</evidence>
<organism evidence="1 2">
    <name type="scientific">Aspergillus tamarii</name>
    <dbReference type="NCBI Taxonomy" id="41984"/>
    <lineage>
        <taxon>Eukaryota</taxon>
        <taxon>Fungi</taxon>
        <taxon>Dikarya</taxon>
        <taxon>Ascomycota</taxon>
        <taxon>Pezizomycotina</taxon>
        <taxon>Eurotiomycetes</taxon>
        <taxon>Eurotiomycetidae</taxon>
        <taxon>Eurotiales</taxon>
        <taxon>Aspergillaceae</taxon>
        <taxon>Aspergillus</taxon>
        <taxon>Aspergillus subgen. Circumdati</taxon>
    </lineage>
</organism>
<dbReference type="AlphaFoldDB" id="A0A5N6UE81"/>